<dbReference type="InterPro" id="IPR008030">
    <property type="entry name" value="NmrA-like"/>
</dbReference>
<evidence type="ECO:0000256" key="1">
    <source>
        <dbReference type="ARBA" id="ARBA00022857"/>
    </source>
</evidence>
<evidence type="ECO:0000256" key="2">
    <source>
        <dbReference type="ARBA" id="ARBA00023002"/>
    </source>
</evidence>
<keyword evidence="5" id="KW-1185">Reference proteome</keyword>
<dbReference type="PANTHER" id="PTHR47706:SF7">
    <property type="entry name" value="CIPA-LIKE, PUTATIVE (AFU_ORTHOLOGUE AFUA_1G01630)-RELATED"/>
    <property type="match status" value="1"/>
</dbReference>
<evidence type="ECO:0000259" key="3">
    <source>
        <dbReference type="Pfam" id="PF05368"/>
    </source>
</evidence>
<comment type="caution">
    <text evidence="4">The sequence shown here is derived from an EMBL/GenBank/DDBJ whole genome shotgun (WGS) entry which is preliminary data.</text>
</comment>
<reference evidence="4" key="1">
    <citation type="submission" date="2022-09" db="EMBL/GenBank/DDBJ databases">
        <title>Fusarium specimens isolated from Avocado Roots.</title>
        <authorList>
            <person name="Stajich J."/>
            <person name="Roper C."/>
            <person name="Heimlech-Rivalta G."/>
        </authorList>
    </citation>
    <scope>NUCLEOTIDE SEQUENCE</scope>
    <source>
        <strain evidence="4">CF00136</strain>
    </source>
</reference>
<evidence type="ECO:0000313" key="4">
    <source>
        <dbReference type="EMBL" id="KAJ4252355.1"/>
    </source>
</evidence>
<proteinExistence type="predicted"/>
<organism evidence="4 5">
    <name type="scientific">Fusarium torreyae</name>
    <dbReference type="NCBI Taxonomy" id="1237075"/>
    <lineage>
        <taxon>Eukaryota</taxon>
        <taxon>Fungi</taxon>
        <taxon>Dikarya</taxon>
        <taxon>Ascomycota</taxon>
        <taxon>Pezizomycotina</taxon>
        <taxon>Sordariomycetes</taxon>
        <taxon>Hypocreomycetidae</taxon>
        <taxon>Hypocreales</taxon>
        <taxon>Nectriaceae</taxon>
        <taxon>Fusarium</taxon>
    </lineage>
</organism>
<gene>
    <name evidence="4" type="ORF">NW762_010953</name>
</gene>
<dbReference type="InterPro" id="IPR051609">
    <property type="entry name" value="NmrA/Isoflavone_reductase-like"/>
</dbReference>
<feature type="domain" description="NmrA-like" evidence="3">
    <location>
        <begin position="19"/>
        <end position="123"/>
    </location>
</feature>
<accession>A0A9W8RUD9</accession>
<dbReference type="Gene3D" id="3.40.50.720">
    <property type="entry name" value="NAD(P)-binding Rossmann-like Domain"/>
    <property type="match status" value="1"/>
</dbReference>
<keyword evidence="1" id="KW-0521">NADP</keyword>
<name>A0A9W8RUD9_9HYPO</name>
<dbReference type="SUPFAM" id="SSF51735">
    <property type="entry name" value="NAD(P)-binding Rossmann-fold domains"/>
    <property type="match status" value="1"/>
</dbReference>
<protein>
    <recommendedName>
        <fullName evidence="3">NmrA-like domain-containing protein</fullName>
    </recommendedName>
</protein>
<dbReference type="EMBL" id="JAOQAZ010000026">
    <property type="protein sequence ID" value="KAJ4252355.1"/>
    <property type="molecule type" value="Genomic_DNA"/>
</dbReference>
<dbReference type="GO" id="GO:0016491">
    <property type="term" value="F:oxidoreductase activity"/>
    <property type="evidence" value="ECO:0007669"/>
    <property type="project" value="UniProtKB-KW"/>
</dbReference>
<keyword evidence="2" id="KW-0560">Oxidoreductase</keyword>
<sequence>MTPVYAKDQPQGFVNAIEKVAIVGASGQLGRHLTTHLLGTGKHSITALTRKGGNATFHSGVKVARVNYDDEDSLVAALKGHDFLVITLTFTPDMAEIHGKIVRAAVKAKVPHLIPNAFTTDVVLDHQSLGDEIGVGTFIRKLLEDIDSVGSVSWTLLVTGLWYEFSLASPPDRLGFDLKGHKVQMFDDGQRRINMSTWPQLGRAVAALLSLKKIPEHAQDSDSLSLESFRNKPLYVSSFLVNQREILDSVERITKTTDIDWDITHESTSGRVAFGREQFSNGDQRGMAKAYYARLHYPGTEAIYEHKLHNDVLGLPKESLDEATRAAIKLSEAGWSPDGL</sequence>
<dbReference type="InterPro" id="IPR036291">
    <property type="entry name" value="NAD(P)-bd_dom_sf"/>
</dbReference>
<dbReference type="Proteomes" id="UP001152049">
    <property type="component" value="Unassembled WGS sequence"/>
</dbReference>
<dbReference type="Pfam" id="PF05368">
    <property type="entry name" value="NmrA"/>
    <property type="match status" value="1"/>
</dbReference>
<evidence type="ECO:0000313" key="5">
    <source>
        <dbReference type="Proteomes" id="UP001152049"/>
    </source>
</evidence>
<dbReference type="AlphaFoldDB" id="A0A9W8RUD9"/>
<dbReference type="PANTHER" id="PTHR47706">
    <property type="entry name" value="NMRA-LIKE FAMILY PROTEIN"/>
    <property type="match status" value="1"/>
</dbReference>
<dbReference type="OrthoDB" id="419598at2759"/>